<evidence type="ECO:0000313" key="7">
    <source>
        <dbReference type="Proteomes" id="UP000887565"/>
    </source>
</evidence>
<feature type="transmembrane region" description="Helical" evidence="5">
    <location>
        <begin position="73"/>
        <end position="93"/>
    </location>
</feature>
<comment type="subcellular location">
    <subcellularLocation>
        <location evidence="1">Membrane</location>
        <topology evidence="1">Multi-pass membrane protein</topology>
    </subcellularLocation>
</comment>
<evidence type="ECO:0000256" key="4">
    <source>
        <dbReference type="ARBA" id="ARBA00023136"/>
    </source>
</evidence>
<evidence type="ECO:0000259" key="6">
    <source>
        <dbReference type="Pfam" id="PF00916"/>
    </source>
</evidence>
<keyword evidence="4 5" id="KW-0472">Membrane</keyword>
<dbReference type="GO" id="GO:0055085">
    <property type="term" value="P:transmembrane transport"/>
    <property type="evidence" value="ECO:0007669"/>
    <property type="project" value="InterPro"/>
</dbReference>
<dbReference type="OMA" id="GHHINAN"/>
<dbReference type="PANTHER" id="PTHR11814">
    <property type="entry name" value="SULFATE TRANSPORTER"/>
    <property type="match status" value="1"/>
</dbReference>
<dbReference type="Pfam" id="PF00916">
    <property type="entry name" value="Sulfate_transp"/>
    <property type="match status" value="1"/>
</dbReference>
<sequence>MSLISMLSMIVVKYWLEPKVKRRFNFPIPTELIVVIVMTSTCYGFNLNENEKVGVVGHIPIGLPYPKLPNFKYASNMIADAVIIAVVVFSISVSMAKLFAKKHDYAIHANQEWYAYGIVHIISSFFSCHCAGSSLSRSALQESQGGNSQLASIFSCAIILLVLLFLAPLFKHTPQ</sequence>
<feature type="transmembrane region" description="Helical" evidence="5">
    <location>
        <begin position="150"/>
        <end position="170"/>
    </location>
</feature>
<evidence type="ECO:0000313" key="8">
    <source>
        <dbReference type="WBParaSite" id="nRc.2.0.1.t40076-RA"/>
    </source>
</evidence>
<evidence type="ECO:0000256" key="1">
    <source>
        <dbReference type="ARBA" id="ARBA00004141"/>
    </source>
</evidence>
<reference evidence="8" key="1">
    <citation type="submission" date="2022-11" db="UniProtKB">
        <authorList>
            <consortium name="WormBaseParasite"/>
        </authorList>
    </citation>
    <scope>IDENTIFICATION</scope>
</reference>
<dbReference type="Proteomes" id="UP000887565">
    <property type="component" value="Unplaced"/>
</dbReference>
<dbReference type="InterPro" id="IPR001902">
    <property type="entry name" value="SLC26A/SulP_fam"/>
</dbReference>
<accession>A0A915KMR7</accession>
<organism evidence="7 8">
    <name type="scientific">Romanomermis culicivorax</name>
    <name type="common">Nematode worm</name>
    <dbReference type="NCBI Taxonomy" id="13658"/>
    <lineage>
        <taxon>Eukaryota</taxon>
        <taxon>Metazoa</taxon>
        <taxon>Ecdysozoa</taxon>
        <taxon>Nematoda</taxon>
        <taxon>Enoplea</taxon>
        <taxon>Dorylaimia</taxon>
        <taxon>Mermithida</taxon>
        <taxon>Mermithoidea</taxon>
        <taxon>Mermithidae</taxon>
        <taxon>Romanomermis</taxon>
    </lineage>
</organism>
<dbReference type="InterPro" id="IPR011547">
    <property type="entry name" value="SLC26A/SulP_dom"/>
</dbReference>
<evidence type="ECO:0000256" key="3">
    <source>
        <dbReference type="ARBA" id="ARBA00022989"/>
    </source>
</evidence>
<proteinExistence type="predicted"/>
<feature type="transmembrane region" description="Helical" evidence="5">
    <location>
        <begin position="113"/>
        <end position="135"/>
    </location>
</feature>
<protein>
    <submittedName>
        <fullName evidence="8">SLC26A/SulP transporter domain-containing protein</fullName>
    </submittedName>
</protein>
<keyword evidence="7" id="KW-1185">Reference proteome</keyword>
<dbReference type="WBParaSite" id="nRc.2.0.1.t40076-RA">
    <property type="protein sequence ID" value="nRc.2.0.1.t40076-RA"/>
    <property type="gene ID" value="nRc.2.0.1.g40076"/>
</dbReference>
<evidence type="ECO:0000256" key="2">
    <source>
        <dbReference type="ARBA" id="ARBA00022692"/>
    </source>
</evidence>
<keyword evidence="2 5" id="KW-0812">Transmembrane</keyword>
<dbReference type="GO" id="GO:0016020">
    <property type="term" value="C:membrane"/>
    <property type="evidence" value="ECO:0007669"/>
    <property type="project" value="UniProtKB-SubCell"/>
</dbReference>
<evidence type="ECO:0000256" key="5">
    <source>
        <dbReference type="SAM" id="Phobius"/>
    </source>
</evidence>
<feature type="domain" description="SLC26A/SulP transporter" evidence="6">
    <location>
        <begin position="3"/>
        <end position="175"/>
    </location>
</feature>
<keyword evidence="3 5" id="KW-1133">Transmembrane helix</keyword>
<dbReference type="AlphaFoldDB" id="A0A915KMR7"/>
<name>A0A915KMR7_ROMCU</name>